<dbReference type="InterPro" id="IPR011990">
    <property type="entry name" value="TPR-like_helical_dom_sf"/>
</dbReference>
<dbReference type="PANTHER" id="PTHR45586">
    <property type="entry name" value="TPR REPEAT-CONTAINING PROTEIN PA4667"/>
    <property type="match status" value="1"/>
</dbReference>
<gene>
    <name evidence="4" type="ORF">GF339_03320</name>
</gene>
<keyword evidence="2 3" id="KW-0802">TPR repeat</keyword>
<name>A0A9D5JTB1_9BACT</name>
<dbReference type="AlphaFoldDB" id="A0A9D5JTB1"/>
<dbReference type="InterPro" id="IPR051012">
    <property type="entry name" value="CellSynth/LPSAsmb/PSIAsmb"/>
</dbReference>
<evidence type="ECO:0000256" key="3">
    <source>
        <dbReference type="PROSITE-ProRule" id="PRU00339"/>
    </source>
</evidence>
<dbReference type="PROSITE" id="PS50005">
    <property type="entry name" value="TPR"/>
    <property type="match status" value="1"/>
</dbReference>
<keyword evidence="1" id="KW-0677">Repeat</keyword>
<dbReference type="PANTHER" id="PTHR45586:SF1">
    <property type="entry name" value="LIPOPOLYSACCHARIDE ASSEMBLY PROTEIN B"/>
    <property type="match status" value="1"/>
</dbReference>
<dbReference type="Pfam" id="PF13174">
    <property type="entry name" value="TPR_6"/>
    <property type="match status" value="1"/>
</dbReference>
<dbReference type="EMBL" id="WJJP01000100">
    <property type="protein sequence ID" value="MBD3323587.1"/>
    <property type="molecule type" value="Genomic_DNA"/>
</dbReference>
<proteinExistence type="predicted"/>
<feature type="non-terminal residue" evidence="4">
    <location>
        <position position="605"/>
    </location>
</feature>
<dbReference type="SUPFAM" id="SSF48452">
    <property type="entry name" value="TPR-like"/>
    <property type="match status" value="1"/>
</dbReference>
<evidence type="ECO:0000256" key="1">
    <source>
        <dbReference type="ARBA" id="ARBA00022737"/>
    </source>
</evidence>
<accession>A0A9D5JTB1</accession>
<sequence length="605" mass="68687">MRGFIVKIPMNKIGWAVLMFELGSVCFLGTAYSAAIAGPGSRSFSKQPVTGVEQRYRRALAFARIGEAGLEQALALFAKLVAAYPDKRTIFYDYIVVLTWAGRHEQALNLSSKLNAEEAPAYVLETLGKAARKTGRFEQAKDFYRILIWRFPERLSGLLGLAESQADNGEIKAALTTLSPFRAQDDPALLPTRIYVYLKLARLGGTHLSRAVSLFEELYALYDEEKQVLWDYIVVLTWAGQDAKALSLLSKIDLNTAPGYVLESVAKAAQRLKRYDQAGNIYQAVAKRFPEQLPILAWLARKTADAGDTDAALVLLKILQKSHPDNRELLFALGYVYRLRGNYAEAMLVYLRLRELEPDNTDMRYLFILTAMELGALEIAIKEAKEHPELLDEKEWSRLLDRWTAQAIRWGRFAPRTERERFKELDQALQILDEAIHYVGATDWNHPDIPNYLRFNRIAALSDRRLVKEVIAEHKRLPPGIELPCHVLLAVGNAYHVLQYPPPKIKDIYLKAVQKCSQYSEEKFEAAQGLNMAYMENNEWEKAFKSIDRLAEEAPVWLYSKNPNIVEPNTQKLKAAIRAAMMRAYADMLGEAQERLESMLAKAPN</sequence>
<evidence type="ECO:0000313" key="4">
    <source>
        <dbReference type="EMBL" id="MBD3323587.1"/>
    </source>
</evidence>
<protein>
    <submittedName>
        <fullName evidence="4">Tetratricopeptide repeat protein</fullName>
    </submittedName>
</protein>
<evidence type="ECO:0000256" key="2">
    <source>
        <dbReference type="ARBA" id="ARBA00022803"/>
    </source>
</evidence>
<comment type="caution">
    <text evidence="4">The sequence shown here is derived from an EMBL/GenBank/DDBJ whole genome shotgun (WGS) entry which is preliminary data.</text>
</comment>
<dbReference type="InterPro" id="IPR019734">
    <property type="entry name" value="TPR_rpt"/>
</dbReference>
<feature type="repeat" description="TPR" evidence="3">
    <location>
        <begin position="327"/>
        <end position="360"/>
    </location>
</feature>
<dbReference type="Pfam" id="PF13432">
    <property type="entry name" value="TPR_16"/>
    <property type="match status" value="2"/>
</dbReference>
<organism evidence="4 5">
    <name type="scientific">candidate division KSB3 bacterium</name>
    <dbReference type="NCBI Taxonomy" id="2044937"/>
    <lineage>
        <taxon>Bacteria</taxon>
        <taxon>candidate division KSB3</taxon>
    </lineage>
</organism>
<dbReference type="SMART" id="SM00028">
    <property type="entry name" value="TPR"/>
    <property type="match status" value="3"/>
</dbReference>
<dbReference type="Gene3D" id="1.25.40.10">
    <property type="entry name" value="Tetratricopeptide repeat domain"/>
    <property type="match status" value="2"/>
</dbReference>
<evidence type="ECO:0000313" key="5">
    <source>
        <dbReference type="Proteomes" id="UP000649604"/>
    </source>
</evidence>
<reference evidence="4" key="1">
    <citation type="submission" date="2019-11" db="EMBL/GenBank/DDBJ databases">
        <title>Microbial mats filling the niche in hypersaline microbial mats.</title>
        <authorList>
            <person name="Wong H.L."/>
            <person name="Macleod F.I."/>
            <person name="White R.A. III"/>
            <person name="Burns B.P."/>
        </authorList>
    </citation>
    <scope>NUCLEOTIDE SEQUENCE</scope>
    <source>
        <strain evidence="4">Rbin_158</strain>
    </source>
</reference>
<dbReference type="Proteomes" id="UP000649604">
    <property type="component" value="Unassembled WGS sequence"/>
</dbReference>